<comment type="caution">
    <text evidence="8">The sequence shown here is derived from an EMBL/GenBank/DDBJ whole genome shotgun (WGS) entry which is preliminary data.</text>
</comment>
<dbReference type="Proteomes" id="UP000051660">
    <property type="component" value="Unassembled WGS sequence"/>
</dbReference>
<keyword evidence="2" id="KW-0229">DNA integration</keyword>
<dbReference type="InterPro" id="IPR050639">
    <property type="entry name" value="SSR_resolvase"/>
</dbReference>
<dbReference type="PANTHER" id="PTHR30461:SF26">
    <property type="entry name" value="RESOLVASE HOMOLOG YNEB"/>
    <property type="match status" value="1"/>
</dbReference>
<proteinExistence type="inferred from homology"/>
<dbReference type="GO" id="GO:0003677">
    <property type="term" value="F:DNA binding"/>
    <property type="evidence" value="ECO:0007669"/>
    <property type="project" value="UniProtKB-KW"/>
</dbReference>
<dbReference type="PROSITE" id="PS00397">
    <property type="entry name" value="RECOMBINASES_1"/>
    <property type="match status" value="1"/>
</dbReference>
<dbReference type="OrthoDB" id="9800103at2"/>
<dbReference type="PANTHER" id="PTHR30461">
    <property type="entry name" value="DNA-INVERTASE FROM LAMBDOID PROPHAGE"/>
    <property type="match status" value="1"/>
</dbReference>
<dbReference type="InterPro" id="IPR006119">
    <property type="entry name" value="Resolv_N"/>
</dbReference>
<evidence type="ECO:0000313" key="9">
    <source>
        <dbReference type="Proteomes" id="UP000051660"/>
    </source>
</evidence>
<dbReference type="PROSITE" id="PS51736">
    <property type="entry name" value="RECOMBINASES_3"/>
    <property type="match status" value="1"/>
</dbReference>
<dbReference type="PROSITE" id="PS00398">
    <property type="entry name" value="RECOMBINASES_2"/>
    <property type="match status" value="1"/>
</dbReference>
<dbReference type="SMART" id="SM00857">
    <property type="entry name" value="Resolvase"/>
    <property type="match status" value="1"/>
</dbReference>
<dbReference type="Gene3D" id="1.10.10.60">
    <property type="entry name" value="Homeodomain-like"/>
    <property type="match status" value="1"/>
</dbReference>
<feature type="domain" description="Resolvase/invertase-type recombinase catalytic" evidence="7">
    <location>
        <begin position="1"/>
        <end position="134"/>
    </location>
</feature>
<accession>A0A0R3MMY8</accession>
<dbReference type="SUPFAM" id="SSF46689">
    <property type="entry name" value="Homeodomain-like"/>
    <property type="match status" value="1"/>
</dbReference>
<comment type="similarity">
    <text evidence="1">Belongs to the site-specific recombinase resolvase family.</text>
</comment>
<dbReference type="Pfam" id="PF00239">
    <property type="entry name" value="Resolvase"/>
    <property type="match status" value="1"/>
</dbReference>
<dbReference type="GO" id="GO:0015074">
    <property type="term" value="P:DNA integration"/>
    <property type="evidence" value="ECO:0007669"/>
    <property type="project" value="UniProtKB-KW"/>
</dbReference>
<dbReference type="RefSeq" id="WP_057859845.1">
    <property type="nucleotide sequence ID" value="NZ_LLYB01000081.1"/>
</dbReference>
<evidence type="ECO:0000256" key="6">
    <source>
        <dbReference type="PROSITE-ProRule" id="PRU10137"/>
    </source>
</evidence>
<dbReference type="SUPFAM" id="SSF53041">
    <property type="entry name" value="Resolvase-like"/>
    <property type="match status" value="1"/>
</dbReference>
<name>A0A0R3MMY8_9BRAD</name>
<protein>
    <submittedName>
        <fullName evidence="8">Resolvase</fullName>
    </submittedName>
</protein>
<evidence type="ECO:0000313" key="8">
    <source>
        <dbReference type="EMBL" id="KRR21387.1"/>
    </source>
</evidence>
<sequence length="186" mass="20272">MIYGYARVSTTGQTLATQEQALNAFGVDKLYSEKVSGVKQRRELERLLAKLRPGDVVVVAKLDRLARSTLDLLRIVDQIGKAEAGFKSLGDSWADTTTPHGRLMMTVLAGIAEFERSLILQRTSDGRARAKAEGRHLGRSSKLSAHQQREALARLAAGEATRVIARSYNVAHSTISRLADRATATA</sequence>
<dbReference type="CDD" id="cd03768">
    <property type="entry name" value="SR_ResInv"/>
    <property type="match status" value="1"/>
</dbReference>
<dbReference type="GO" id="GO:0000150">
    <property type="term" value="F:DNA strand exchange activity"/>
    <property type="evidence" value="ECO:0007669"/>
    <property type="project" value="InterPro"/>
</dbReference>
<keyword evidence="3" id="KW-0238">DNA-binding</keyword>
<dbReference type="AlphaFoldDB" id="A0A0R3MMY8"/>
<evidence type="ECO:0000256" key="3">
    <source>
        <dbReference type="ARBA" id="ARBA00023125"/>
    </source>
</evidence>
<reference evidence="8 9" key="1">
    <citation type="submission" date="2014-03" db="EMBL/GenBank/DDBJ databases">
        <title>Bradyrhizobium valentinum sp. nov., isolated from effective nodules of Lupinus mariae-josephae, a lupine endemic of basic-lime soils in Eastern Spain.</title>
        <authorList>
            <person name="Duran D."/>
            <person name="Rey L."/>
            <person name="Navarro A."/>
            <person name="Busquets A."/>
            <person name="Imperial J."/>
            <person name="Ruiz-Argueso T."/>
        </authorList>
    </citation>
    <scope>NUCLEOTIDE SEQUENCE [LARGE SCALE GENOMIC DNA]</scope>
    <source>
        <strain evidence="8 9">CCBAU 23086</strain>
    </source>
</reference>
<gene>
    <name evidence="8" type="ORF">CQ14_06980</name>
</gene>
<organism evidence="8 9">
    <name type="scientific">Bradyrhizobium lablabi</name>
    <dbReference type="NCBI Taxonomy" id="722472"/>
    <lineage>
        <taxon>Bacteria</taxon>
        <taxon>Pseudomonadati</taxon>
        <taxon>Pseudomonadota</taxon>
        <taxon>Alphaproteobacteria</taxon>
        <taxon>Hyphomicrobiales</taxon>
        <taxon>Nitrobacteraceae</taxon>
        <taxon>Bradyrhizobium</taxon>
    </lineage>
</organism>
<dbReference type="Gene3D" id="3.40.50.1390">
    <property type="entry name" value="Resolvase, N-terminal catalytic domain"/>
    <property type="match status" value="1"/>
</dbReference>
<evidence type="ECO:0000256" key="1">
    <source>
        <dbReference type="ARBA" id="ARBA00009913"/>
    </source>
</evidence>
<dbReference type="InterPro" id="IPR006120">
    <property type="entry name" value="Resolvase_HTH_dom"/>
</dbReference>
<evidence type="ECO:0000256" key="2">
    <source>
        <dbReference type="ARBA" id="ARBA00022908"/>
    </source>
</evidence>
<keyword evidence="4" id="KW-0233">DNA recombination</keyword>
<dbReference type="InterPro" id="IPR036162">
    <property type="entry name" value="Resolvase-like_N_sf"/>
</dbReference>
<dbReference type="InterPro" id="IPR006118">
    <property type="entry name" value="Recombinase_CS"/>
</dbReference>
<evidence type="ECO:0000256" key="5">
    <source>
        <dbReference type="PIRSR" id="PIRSR606118-50"/>
    </source>
</evidence>
<evidence type="ECO:0000259" key="7">
    <source>
        <dbReference type="PROSITE" id="PS51736"/>
    </source>
</evidence>
<evidence type="ECO:0000256" key="4">
    <source>
        <dbReference type="ARBA" id="ARBA00023172"/>
    </source>
</evidence>
<dbReference type="Pfam" id="PF02796">
    <property type="entry name" value="HTH_7"/>
    <property type="match status" value="1"/>
</dbReference>
<dbReference type="EMBL" id="LLYB01000081">
    <property type="protein sequence ID" value="KRR21387.1"/>
    <property type="molecule type" value="Genomic_DNA"/>
</dbReference>
<feature type="active site" description="O-(5'-phospho-DNA)-serine intermediate" evidence="5 6">
    <location>
        <position position="9"/>
    </location>
</feature>
<dbReference type="InterPro" id="IPR009057">
    <property type="entry name" value="Homeodomain-like_sf"/>
</dbReference>